<keyword evidence="11" id="KW-1185">Reference proteome</keyword>
<feature type="domain" description="ABC transmembrane type-1" evidence="9">
    <location>
        <begin position="73"/>
        <end position="261"/>
    </location>
</feature>
<dbReference type="PANTHER" id="PTHR43357">
    <property type="entry name" value="INNER MEMBRANE ABC TRANSPORTER PERMEASE PROTEIN YDCV"/>
    <property type="match status" value="1"/>
</dbReference>
<comment type="similarity">
    <text evidence="8">Belongs to the binding-protein-dependent transport system permease family.</text>
</comment>
<reference evidence="10 11" key="1">
    <citation type="submission" date="2023-09" db="EMBL/GenBank/DDBJ databases">
        <title>Whole genome shotgun sequencing (WGS) of Bosea sp. ZW T0_25, isolated from stored onions (Allium cepa).</title>
        <authorList>
            <person name="Stoll D.A."/>
            <person name="Huch M."/>
        </authorList>
    </citation>
    <scope>NUCLEOTIDE SEQUENCE [LARGE SCALE GENOMIC DNA]</scope>
    <source>
        <strain evidence="10 11">ZW T0_25</strain>
    </source>
</reference>
<evidence type="ECO:0000256" key="3">
    <source>
        <dbReference type="ARBA" id="ARBA00022475"/>
    </source>
</evidence>
<sequence length="270" mass="29467">MLRQPATSTQITHLDRLWLYVLCGLVIVFLIAPTLLVIPMSFSDSRYLSFPPESWSLRWYRAYFGSLEWRDATVVSLQAAFLTTIVATVTGTLAAYGLHLARSGAGRLVQVALTLPMMIPVILLAIGIFLFFAPLELNNSLSGLVLAHTVLALPLVLISVTAGFKSFDMNQEMVARSMGASRPRAFLTVTLPQIRNSVISGALLAFITSLDEVVIGLLIAGGDKATLTRRMFLALRDEIDPTIAAISSLLIVLSIVLLAVSQYFQSEPRD</sequence>
<evidence type="ECO:0000256" key="5">
    <source>
        <dbReference type="ARBA" id="ARBA00022692"/>
    </source>
</evidence>
<protein>
    <submittedName>
        <fullName evidence="10">ABC transporter permease</fullName>
    </submittedName>
</protein>
<feature type="transmembrane region" description="Helical" evidence="8">
    <location>
        <begin position="17"/>
        <end position="42"/>
    </location>
</feature>
<feature type="transmembrane region" description="Helical" evidence="8">
    <location>
        <begin position="108"/>
        <end position="133"/>
    </location>
</feature>
<evidence type="ECO:0000313" key="11">
    <source>
        <dbReference type="Proteomes" id="UP001254257"/>
    </source>
</evidence>
<dbReference type="InterPro" id="IPR000515">
    <property type="entry name" value="MetI-like"/>
</dbReference>
<dbReference type="SUPFAM" id="SSF161098">
    <property type="entry name" value="MetI-like"/>
    <property type="match status" value="1"/>
</dbReference>
<dbReference type="InterPro" id="IPR035906">
    <property type="entry name" value="MetI-like_sf"/>
</dbReference>
<keyword evidence="2 8" id="KW-0813">Transport</keyword>
<keyword evidence="7 8" id="KW-0472">Membrane</keyword>
<evidence type="ECO:0000259" key="9">
    <source>
        <dbReference type="PROSITE" id="PS50928"/>
    </source>
</evidence>
<evidence type="ECO:0000256" key="2">
    <source>
        <dbReference type="ARBA" id="ARBA00022448"/>
    </source>
</evidence>
<comment type="caution">
    <text evidence="10">The sequence shown here is derived from an EMBL/GenBank/DDBJ whole genome shotgun (WGS) entry which is preliminary data.</text>
</comment>
<keyword evidence="3" id="KW-1003">Cell membrane</keyword>
<dbReference type="Proteomes" id="UP001254257">
    <property type="component" value="Unassembled WGS sequence"/>
</dbReference>
<feature type="transmembrane region" description="Helical" evidence="8">
    <location>
        <begin position="242"/>
        <end position="264"/>
    </location>
</feature>
<comment type="subcellular location">
    <subcellularLocation>
        <location evidence="1">Cell inner membrane</location>
        <topology evidence="1">Multi-pass membrane protein</topology>
    </subcellularLocation>
    <subcellularLocation>
        <location evidence="8">Cell membrane</location>
        <topology evidence="8">Multi-pass membrane protein</topology>
    </subcellularLocation>
</comment>
<dbReference type="EMBL" id="JAWDID010000012">
    <property type="protein sequence ID" value="MDU0340270.1"/>
    <property type="molecule type" value="Genomic_DNA"/>
</dbReference>
<feature type="transmembrane region" description="Helical" evidence="8">
    <location>
        <begin position="75"/>
        <end position="96"/>
    </location>
</feature>
<accession>A0ABU3S667</accession>
<evidence type="ECO:0000256" key="6">
    <source>
        <dbReference type="ARBA" id="ARBA00022989"/>
    </source>
</evidence>
<evidence type="ECO:0000256" key="7">
    <source>
        <dbReference type="ARBA" id="ARBA00023136"/>
    </source>
</evidence>
<dbReference type="Pfam" id="PF00528">
    <property type="entry name" value="BPD_transp_1"/>
    <property type="match status" value="1"/>
</dbReference>
<evidence type="ECO:0000256" key="1">
    <source>
        <dbReference type="ARBA" id="ARBA00004429"/>
    </source>
</evidence>
<evidence type="ECO:0000313" key="10">
    <source>
        <dbReference type="EMBL" id="MDU0340270.1"/>
    </source>
</evidence>
<evidence type="ECO:0000256" key="4">
    <source>
        <dbReference type="ARBA" id="ARBA00022519"/>
    </source>
</evidence>
<name>A0ABU3S667_9HYPH</name>
<dbReference type="CDD" id="cd06261">
    <property type="entry name" value="TM_PBP2"/>
    <property type="match status" value="1"/>
</dbReference>
<dbReference type="Gene3D" id="1.10.3720.10">
    <property type="entry name" value="MetI-like"/>
    <property type="match status" value="1"/>
</dbReference>
<dbReference type="PANTHER" id="PTHR43357:SF4">
    <property type="entry name" value="INNER MEMBRANE ABC TRANSPORTER PERMEASE PROTEIN YDCV"/>
    <property type="match status" value="1"/>
</dbReference>
<keyword evidence="4" id="KW-0997">Cell inner membrane</keyword>
<dbReference type="PROSITE" id="PS50928">
    <property type="entry name" value="ABC_TM1"/>
    <property type="match status" value="1"/>
</dbReference>
<proteinExistence type="inferred from homology"/>
<feature type="transmembrane region" description="Helical" evidence="8">
    <location>
        <begin position="202"/>
        <end position="222"/>
    </location>
</feature>
<organism evidence="10 11">
    <name type="scientific">Bosea rubneri</name>
    <dbReference type="NCBI Taxonomy" id="3075434"/>
    <lineage>
        <taxon>Bacteria</taxon>
        <taxon>Pseudomonadati</taxon>
        <taxon>Pseudomonadota</taxon>
        <taxon>Alphaproteobacteria</taxon>
        <taxon>Hyphomicrobiales</taxon>
        <taxon>Boseaceae</taxon>
        <taxon>Bosea</taxon>
    </lineage>
</organism>
<dbReference type="RefSeq" id="WP_066477921.1">
    <property type="nucleotide sequence ID" value="NZ_JAWDID010000012.1"/>
</dbReference>
<feature type="transmembrane region" description="Helical" evidence="8">
    <location>
        <begin position="145"/>
        <end position="164"/>
    </location>
</feature>
<evidence type="ECO:0000256" key="8">
    <source>
        <dbReference type="RuleBase" id="RU363032"/>
    </source>
</evidence>
<keyword evidence="6 8" id="KW-1133">Transmembrane helix</keyword>
<keyword evidence="5 8" id="KW-0812">Transmembrane</keyword>
<gene>
    <name evidence="10" type="ORF">RKE40_10275</name>
</gene>